<evidence type="ECO:0000256" key="1">
    <source>
        <dbReference type="ARBA" id="ARBA00022679"/>
    </source>
</evidence>
<evidence type="ECO:0000313" key="5">
    <source>
        <dbReference type="Proteomes" id="UP000798808"/>
    </source>
</evidence>
<dbReference type="SUPFAM" id="SSF55729">
    <property type="entry name" value="Acyl-CoA N-acyltransferases (Nat)"/>
    <property type="match status" value="1"/>
</dbReference>
<proteinExistence type="predicted"/>
<reference evidence="4 5" key="1">
    <citation type="submission" date="2019-02" db="EMBL/GenBank/DDBJ databases">
        <authorList>
            <person name="Goldberg S.R."/>
            <person name="Haltli B.A."/>
            <person name="Correa H."/>
            <person name="Russell K.G."/>
        </authorList>
    </citation>
    <scope>NUCLEOTIDE SEQUENCE [LARGE SCALE GENOMIC DNA]</scope>
    <source>
        <strain evidence="4 5">JCM 16186</strain>
    </source>
</reference>
<name>A0ABW9RXD8_9BACT</name>
<dbReference type="PROSITE" id="PS51186">
    <property type="entry name" value="GNAT"/>
    <property type="match status" value="1"/>
</dbReference>
<protein>
    <submittedName>
        <fullName evidence="4">GNAT family N-acetyltransferase</fullName>
    </submittedName>
</protein>
<dbReference type="Pfam" id="PF00583">
    <property type="entry name" value="Acetyltransf_1"/>
    <property type="match status" value="1"/>
</dbReference>
<keyword evidence="5" id="KW-1185">Reference proteome</keyword>
<evidence type="ECO:0000256" key="2">
    <source>
        <dbReference type="ARBA" id="ARBA00023315"/>
    </source>
</evidence>
<dbReference type="InterPro" id="IPR051016">
    <property type="entry name" value="Diverse_Substrate_AcTransf"/>
</dbReference>
<dbReference type="InterPro" id="IPR016181">
    <property type="entry name" value="Acyl_CoA_acyltransferase"/>
</dbReference>
<evidence type="ECO:0000259" key="3">
    <source>
        <dbReference type="PROSITE" id="PS51186"/>
    </source>
</evidence>
<keyword evidence="1" id="KW-0808">Transferase</keyword>
<dbReference type="Gene3D" id="3.40.630.30">
    <property type="match status" value="1"/>
</dbReference>
<evidence type="ECO:0000313" key="4">
    <source>
        <dbReference type="EMBL" id="MTI28332.1"/>
    </source>
</evidence>
<sequence>MLEEYSIRDAKPGDMDEIIGLCYEHAAFEKAEISGHVDWKVLEDHIFHHKDVYCLVVEYQDQVAGFATLMKQFSTWDAAYYLYLDCLYLKSVARGIGLGQVMMQKVAALAKAQGCGLVQWQTPVFNEPAIRFYDRLGAVSKDKKRFYWKV</sequence>
<feature type="domain" description="N-acetyltransferase" evidence="3">
    <location>
        <begin position="5"/>
        <end position="150"/>
    </location>
</feature>
<accession>A0ABW9RXD8</accession>
<dbReference type="PANTHER" id="PTHR10545">
    <property type="entry name" value="DIAMINE N-ACETYLTRANSFERASE"/>
    <property type="match status" value="1"/>
</dbReference>
<gene>
    <name evidence="4" type="ORF">E1163_25470</name>
</gene>
<dbReference type="Proteomes" id="UP000798808">
    <property type="component" value="Unassembled WGS sequence"/>
</dbReference>
<dbReference type="PANTHER" id="PTHR10545:SF29">
    <property type="entry name" value="GH14572P-RELATED"/>
    <property type="match status" value="1"/>
</dbReference>
<comment type="caution">
    <text evidence="4">The sequence shown here is derived from an EMBL/GenBank/DDBJ whole genome shotgun (WGS) entry which is preliminary data.</text>
</comment>
<dbReference type="RefSeq" id="WP_155175752.1">
    <property type="nucleotide sequence ID" value="NZ_BAAAFL010000027.1"/>
</dbReference>
<dbReference type="InterPro" id="IPR000182">
    <property type="entry name" value="GNAT_dom"/>
</dbReference>
<organism evidence="4 5">
    <name type="scientific">Fulvivirga kasyanovii</name>
    <dbReference type="NCBI Taxonomy" id="396812"/>
    <lineage>
        <taxon>Bacteria</taxon>
        <taxon>Pseudomonadati</taxon>
        <taxon>Bacteroidota</taxon>
        <taxon>Cytophagia</taxon>
        <taxon>Cytophagales</taxon>
        <taxon>Fulvivirgaceae</taxon>
        <taxon>Fulvivirga</taxon>
    </lineage>
</organism>
<keyword evidence="2" id="KW-0012">Acyltransferase</keyword>
<dbReference type="EMBL" id="SMLW01000660">
    <property type="protein sequence ID" value="MTI28332.1"/>
    <property type="molecule type" value="Genomic_DNA"/>
</dbReference>